<proteinExistence type="predicted"/>
<gene>
    <name evidence="2" type="ORF">Poli38472_007636</name>
</gene>
<dbReference type="Proteomes" id="UP000794436">
    <property type="component" value="Unassembled WGS sequence"/>
</dbReference>
<dbReference type="OrthoDB" id="99558at2759"/>
<organism evidence="2 3">
    <name type="scientific">Pythium oligandrum</name>
    <name type="common">Mycoparasitic fungus</name>
    <dbReference type="NCBI Taxonomy" id="41045"/>
    <lineage>
        <taxon>Eukaryota</taxon>
        <taxon>Sar</taxon>
        <taxon>Stramenopiles</taxon>
        <taxon>Oomycota</taxon>
        <taxon>Peronosporomycetes</taxon>
        <taxon>Pythiales</taxon>
        <taxon>Pythiaceae</taxon>
        <taxon>Pythium</taxon>
    </lineage>
</organism>
<sequence>MTYLKGRVRGEKVSEEGAIRTWRTKSGNAMRGMMLDGFVVPHGHFRVFHGNPAADSAVNASADHLSMRLNARRVEAAATDLHLREFAQLEAQVKTVQQQATGSTPALVTTAHAAALAECFAFYARLMTVESFTWPDFLTTVFTKLVEHFAASESDIVHSAILHVFQQSRAHVSQVRDSAKMITQLNALLTKELGQHRRIRCLQLLETMPTIVKGDSTLQSTLLAALSATNPTEQAVGIAATRALLHHSSEFQSTVLELVLGSRNLAWCPVLEETIRNEVDATQAWNYCANLYHDQVTDEAAISCLQSAFDIATSYPREMTASTVELFRFVAANDPRRTVVRFAWSTFVQFLDGLSESPISLEEVVTIVVEHLEKTNHLAIRRLALRAMARCGDLGADTSSRLQVARQAVGSDTQCNFQYVKILTSCARLDIRRLSANQDESSKNLDAILQKLSPSQFKTAQKVWECALQCVTNLCAEFPAAAGPVVTECLFELITIAEQEDVKGMRFPLWNALSHVLIQHPARFQDQATNVSKWIELIDADDSKTRQAIAVCFFRGQHVMRDQDTRIIEDALCKTSIPSLSDRYDLAKAAAIHGNMRVATNLLSSIALRIDHECFGGWIGALEHFTMAEHSVVIDQLVSMDTLLRLQEAKSALEAAATASHGFELQQAIVSARMAWMDGMLRVQQFAGETEKTGMVGGYRERLLVGLFGTTAIRFMDIRRKVWGADSSDLDALAIQAKLCILMATAVETLLLLEQPSASLPSPLILSRTSRLTPHLESIEALETSLLDKFQKLSQLNSTRKAAVGAKVELHSRKNKTYDKSSHEILLGTASSHGRICPMI</sequence>
<keyword evidence="3" id="KW-1185">Reference proteome</keyword>
<feature type="domain" description="Integrator complex subunit 7 N-terminal" evidence="1">
    <location>
        <begin position="128"/>
        <end position="590"/>
    </location>
</feature>
<reference evidence="2" key="1">
    <citation type="submission" date="2019-03" db="EMBL/GenBank/DDBJ databases">
        <title>Long read genome sequence of the mycoparasitic Pythium oligandrum ATCC 38472 isolated from sugarbeet rhizosphere.</title>
        <authorList>
            <person name="Gaulin E."/>
        </authorList>
    </citation>
    <scope>NUCLEOTIDE SEQUENCE</scope>
    <source>
        <strain evidence="2">ATCC 38472_TT</strain>
    </source>
</reference>
<dbReference type="AlphaFoldDB" id="A0A8K1FP32"/>
<dbReference type="SUPFAM" id="SSF48371">
    <property type="entry name" value="ARM repeat"/>
    <property type="match status" value="1"/>
</dbReference>
<evidence type="ECO:0000259" key="1">
    <source>
        <dbReference type="Pfam" id="PF24436"/>
    </source>
</evidence>
<dbReference type="Pfam" id="PF24436">
    <property type="entry name" value="INTS7_N"/>
    <property type="match status" value="1"/>
</dbReference>
<dbReference type="InterPro" id="IPR016024">
    <property type="entry name" value="ARM-type_fold"/>
</dbReference>
<dbReference type="InterPro" id="IPR056516">
    <property type="entry name" value="INTS7_N"/>
</dbReference>
<dbReference type="EMBL" id="SPLM01000003">
    <property type="protein sequence ID" value="TMW67964.1"/>
    <property type="molecule type" value="Genomic_DNA"/>
</dbReference>
<protein>
    <recommendedName>
        <fullName evidence="1">Integrator complex subunit 7 N-terminal domain-containing protein</fullName>
    </recommendedName>
</protein>
<evidence type="ECO:0000313" key="2">
    <source>
        <dbReference type="EMBL" id="TMW67964.1"/>
    </source>
</evidence>
<comment type="caution">
    <text evidence="2">The sequence shown here is derived from an EMBL/GenBank/DDBJ whole genome shotgun (WGS) entry which is preliminary data.</text>
</comment>
<accession>A0A8K1FP32</accession>
<evidence type="ECO:0000313" key="3">
    <source>
        <dbReference type="Proteomes" id="UP000794436"/>
    </source>
</evidence>
<name>A0A8K1FP32_PYTOL</name>